<evidence type="ECO:0000256" key="1">
    <source>
        <dbReference type="ARBA" id="ARBA00022884"/>
    </source>
</evidence>
<dbReference type="InterPro" id="IPR002877">
    <property type="entry name" value="RNA_MeTrfase_FtsJ_dom"/>
</dbReference>
<feature type="non-terminal residue" evidence="3">
    <location>
        <position position="1"/>
    </location>
</feature>
<dbReference type="GO" id="GO:0032259">
    <property type="term" value="P:methylation"/>
    <property type="evidence" value="ECO:0007669"/>
    <property type="project" value="InterPro"/>
</dbReference>
<evidence type="ECO:0000313" key="3">
    <source>
        <dbReference type="EMBL" id="GAF80385.1"/>
    </source>
</evidence>
<dbReference type="PANTHER" id="PTHR32319">
    <property type="entry name" value="BACTERIAL HEMOLYSIN-LIKE PROTEIN"/>
    <property type="match status" value="1"/>
</dbReference>
<proteinExistence type="predicted"/>
<organism evidence="3">
    <name type="scientific">marine sediment metagenome</name>
    <dbReference type="NCBI Taxonomy" id="412755"/>
    <lineage>
        <taxon>unclassified sequences</taxon>
        <taxon>metagenomes</taxon>
        <taxon>ecological metagenomes</taxon>
    </lineage>
</organism>
<dbReference type="GO" id="GO:0003723">
    <property type="term" value="F:RNA binding"/>
    <property type="evidence" value="ECO:0007669"/>
    <property type="project" value="UniProtKB-KW"/>
</dbReference>
<dbReference type="InterPro" id="IPR029063">
    <property type="entry name" value="SAM-dependent_MTases_sf"/>
</dbReference>
<name>X0TW78_9ZZZZ</name>
<comment type="caution">
    <text evidence="3">The sequence shown here is derived from an EMBL/GenBank/DDBJ whole genome shotgun (WGS) entry which is preliminary data.</text>
</comment>
<dbReference type="PANTHER" id="PTHR32319:SF0">
    <property type="entry name" value="BACTERIAL HEMOLYSIN-LIKE PROTEIN"/>
    <property type="match status" value="1"/>
</dbReference>
<dbReference type="EMBL" id="BARS01002050">
    <property type="protein sequence ID" value="GAF80385.1"/>
    <property type="molecule type" value="Genomic_DNA"/>
</dbReference>
<dbReference type="Pfam" id="PF01728">
    <property type="entry name" value="FtsJ"/>
    <property type="match status" value="1"/>
</dbReference>
<gene>
    <name evidence="3" type="ORF">S01H1_03826</name>
</gene>
<dbReference type="InterPro" id="IPR047048">
    <property type="entry name" value="TlyA"/>
</dbReference>
<dbReference type="Gene3D" id="3.40.50.150">
    <property type="entry name" value="Vaccinia Virus protein VP39"/>
    <property type="match status" value="1"/>
</dbReference>
<protein>
    <recommendedName>
        <fullName evidence="2">Ribosomal RNA methyltransferase FtsJ domain-containing protein</fullName>
    </recommendedName>
</protein>
<reference evidence="3" key="1">
    <citation type="journal article" date="2014" name="Front. Microbiol.">
        <title>High frequency of phylogenetically diverse reductive dehalogenase-homologous genes in deep subseafloor sedimentary metagenomes.</title>
        <authorList>
            <person name="Kawai M."/>
            <person name="Futagami T."/>
            <person name="Toyoda A."/>
            <person name="Takaki Y."/>
            <person name="Nishi S."/>
            <person name="Hori S."/>
            <person name="Arai W."/>
            <person name="Tsubouchi T."/>
            <person name="Morono Y."/>
            <person name="Uchiyama I."/>
            <person name="Ito T."/>
            <person name="Fujiyama A."/>
            <person name="Inagaki F."/>
            <person name="Takami H."/>
        </authorList>
    </citation>
    <scope>NUCLEOTIDE SEQUENCE</scope>
    <source>
        <strain evidence="3">Expedition CK06-06</strain>
    </source>
</reference>
<dbReference type="GO" id="GO:0008168">
    <property type="term" value="F:methyltransferase activity"/>
    <property type="evidence" value="ECO:0007669"/>
    <property type="project" value="InterPro"/>
</dbReference>
<dbReference type="AlphaFoldDB" id="X0TW78"/>
<keyword evidence="1" id="KW-0694">RNA-binding</keyword>
<evidence type="ECO:0000259" key="2">
    <source>
        <dbReference type="Pfam" id="PF01728"/>
    </source>
</evidence>
<sequence>SVGGFTDCLLKNGARKIYVIDKATDLLHPSLRCEKTKGKIIPMLGVDARNVPNIIEEVDICTIDITFASLRTILPNTKKFIKFNGDIIALIKPIFETEFRNIPKFKIIQDPQQLYQILTDLNRWCLINQFFPCNIIKSPILGKEGSIEFFIHIKLEDLGLNNDLNKLIKDVIL</sequence>
<feature type="domain" description="Ribosomal RNA methyltransferase FtsJ" evidence="2">
    <location>
        <begin position="3"/>
        <end position="153"/>
    </location>
</feature>
<accession>X0TW78</accession>